<comment type="caution">
    <text evidence="1">The sequence shown here is derived from an EMBL/GenBank/DDBJ whole genome shotgun (WGS) entry which is preliminary data.</text>
</comment>
<accession>A0ACB9J0G8</accession>
<evidence type="ECO:0000313" key="2">
    <source>
        <dbReference type="Proteomes" id="UP001056120"/>
    </source>
</evidence>
<keyword evidence="2" id="KW-1185">Reference proteome</keyword>
<dbReference type="EMBL" id="CM042023">
    <property type="protein sequence ID" value="KAI3813606.1"/>
    <property type="molecule type" value="Genomic_DNA"/>
</dbReference>
<gene>
    <name evidence="1" type="ORF">L1987_18334</name>
</gene>
<organism evidence="1 2">
    <name type="scientific">Smallanthus sonchifolius</name>
    <dbReference type="NCBI Taxonomy" id="185202"/>
    <lineage>
        <taxon>Eukaryota</taxon>
        <taxon>Viridiplantae</taxon>
        <taxon>Streptophyta</taxon>
        <taxon>Embryophyta</taxon>
        <taxon>Tracheophyta</taxon>
        <taxon>Spermatophyta</taxon>
        <taxon>Magnoliopsida</taxon>
        <taxon>eudicotyledons</taxon>
        <taxon>Gunneridae</taxon>
        <taxon>Pentapetalae</taxon>
        <taxon>asterids</taxon>
        <taxon>campanulids</taxon>
        <taxon>Asterales</taxon>
        <taxon>Asteraceae</taxon>
        <taxon>Asteroideae</taxon>
        <taxon>Heliantheae alliance</taxon>
        <taxon>Millerieae</taxon>
        <taxon>Smallanthus</taxon>
    </lineage>
</organism>
<name>A0ACB9J0G8_9ASTR</name>
<proteinExistence type="predicted"/>
<evidence type="ECO:0000313" key="1">
    <source>
        <dbReference type="EMBL" id="KAI3813606.1"/>
    </source>
</evidence>
<dbReference type="Proteomes" id="UP001056120">
    <property type="component" value="Linkage Group LG06"/>
</dbReference>
<reference evidence="2" key="1">
    <citation type="journal article" date="2022" name="Mol. Ecol. Resour.">
        <title>The genomes of chicory, endive, great burdock and yacon provide insights into Asteraceae palaeo-polyploidization history and plant inulin production.</title>
        <authorList>
            <person name="Fan W."/>
            <person name="Wang S."/>
            <person name="Wang H."/>
            <person name="Wang A."/>
            <person name="Jiang F."/>
            <person name="Liu H."/>
            <person name="Zhao H."/>
            <person name="Xu D."/>
            <person name="Zhang Y."/>
        </authorList>
    </citation>
    <scope>NUCLEOTIDE SEQUENCE [LARGE SCALE GENOMIC DNA]</scope>
    <source>
        <strain evidence="2">cv. Yunnan</strain>
    </source>
</reference>
<reference evidence="1 2" key="2">
    <citation type="journal article" date="2022" name="Mol. Ecol. Resour.">
        <title>The genomes of chicory, endive, great burdock and yacon provide insights into Asteraceae paleo-polyploidization history and plant inulin production.</title>
        <authorList>
            <person name="Fan W."/>
            <person name="Wang S."/>
            <person name="Wang H."/>
            <person name="Wang A."/>
            <person name="Jiang F."/>
            <person name="Liu H."/>
            <person name="Zhao H."/>
            <person name="Xu D."/>
            <person name="Zhang Y."/>
        </authorList>
    </citation>
    <scope>NUCLEOTIDE SEQUENCE [LARGE SCALE GENOMIC DNA]</scope>
    <source>
        <strain evidence="2">cv. Yunnan</strain>
        <tissue evidence="1">Leaves</tissue>
    </source>
</reference>
<sequence>MSSLQQLPCAQLGLCTNGRVKKGVPFLFRAERISTSYSTTLQDKVGRRQMLATGVTIAPWLLLPYQLFRSSYTPVIHLDPSDLKTSPFLQPIAPNSCHWCNNCSLVTFVIPKVNCVFCRKLEGIFTSHG</sequence>
<protein>
    <submittedName>
        <fullName evidence="1">Uncharacterized protein</fullName>
    </submittedName>
</protein>